<sequence length="212" mass="23434">MYRSEGAAPAAGARRAPWSGRAPTTETISARDKIVDATLSCIRQYGIERTSISAVAACAGVSRPTVYAYFPTRDAMVAAAMERSGAAVASRVVASARRRARTAGEFAVEALVVARREFRKEPAFYPISHARTDPWATDQRLTEESLALTRSILEPIVDYDPRLAPHLDEITETLVRWLLSLLMYDTKRTSNEARLRAYLRRMVEPMIDAAGS</sequence>
<dbReference type="SUPFAM" id="SSF46689">
    <property type="entry name" value="Homeodomain-like"/>
    <property type="match status" value="1"/>
</dbReference>
<dbReference type="RefSeq" id="WP_345731161.1">
    <property type="nucleotide sequence ID" value="NZ_BAAAYN010000038.1"/>
</dbReference>
<dbReference type="Gene3D" id="1.10.357.10">
    <property type="entry name" value="Tetracycline Repressor, domain 2"/>
    <property type="match status" value="1"/>
</dbReference>
<comment type="caution">
    <text evidence="7">The sequence shown here is derived from an EMBL/GenBank/DDBJ whole genome shotgun (WGS) entry which is preliminary data.</text>
</comment>
<evidence type="ECO:0000256" key="3">
    <source>
        <dbReference type="ARBA" id="ARBA00023163"/>
    </source>
</evidence>
<accession>A0ABP6T4V4</accession>
<gene>
    <name evidence="7" type="ORF">GCM10020369_55390</name>
</gene>
<dbReference type="Pfam" id="PF00440">
    <property type="entry name" value="TetR_N"/>
    <property type="match status" value="1"/>
</dbReference>
<evidence type="ECO:0000256" key="2">
    <source>
        <dbReference type="ARBA" id="ARBA00023125"/>
    </source>
</evidence>
<dbReference type="InterPro" id="IPR009057">
    <property type="entry name" value="Homeodomain-like_sf"/>
</dbReference>
<dbReference type="PRINTS" id="PR00455">
    <property type="entry name" value="HTHTETR"/>
</dbReference>
<protein>
    <submittedName>
        <fullName evidence="7">TetR/AcrR family transcriptional regulator</fullName>
    </submittedName>
</protein>
<feature type="domain" description="HTH tetR-type" evidence="6">
    <location>
        <begin position="28"/>
        <end position="88"/>
    </location>
</feature>
<reference evidence="8" key="1">
    <citation type="journal article" date="2019" name="Int. J. Syst. Evol. Microbiol.">
        <title>The Global Catalogue of Microorganisms (GCM) 10K type strain sequencing project: providing services to taxonomists for standard genome sequencing and annotation.</title>
        <authorList>
            <consortium name="The Broad Institute Genomics Platform"/>
            <consortium name="The Broad Institute Genome Sequencing Center for Infectious Disease"/>
            <person name="Wu L."/>
            <person name="Ma J."/>
        </authorList>
    </citation>
    <scope>NUCLEOTIDE SEQUENCE [LARGE SCALE GENOMIC DNA]</scope>
    <source>
        <strain evidence="8">JCM 9458</strain>
    </source>
</reference>
<proteinExistence type="predicted"/>
<dbReference type="PANTHER" id="PTHR30055:SF234">
    <property type="entry name" value="HTH-TYPE TRANSCRIPTIONAL REGULATOR BETI"/>
    <property type="match status" value="1"/>
</dbReference>
<feature type="DNA-binding region" description="H-T-H motif" evidence="4">
    <location>
        <begin position="51"/>
        <end position="70"/>
    </location>
</feature>
<name>A0ABP6T4V4_9ACTN</name>
<dbReference type="Proteomes" id="UP001501676">
    <property type="component" value="Unassembled WGS sequence"/>
</dbReference>
<evidence type="ECO:0000313" key="8">
    <source>
        <dbReference type="Proteomes" id="UP001501676"/>
    </source>
</evidence>
<keyword evidence="2 4" id="KW-0238">DNA-binding</keyword>
<evidence type="ECO:0000256" key="4">
    <source>
        <dbReference type="PROSITE-ProRule" id="PRU00335"/>
    </source>
</evidence>
<organism evidence="7 8">
    <name type="scientific">Cryptosporangium minutisporangium</name>
    <dbReference type="NCBI Taxonomy" id="113569"/>
    <lineage>
        <taxon>Bacteria</taxon>
        <taxon>Bacillati</taxon>
        <taxon>Actinomycetota</taxon>
        <taxon>Actinomycetes</taxon>
        <taxon>Cryptosporangiales</taxon>
        <taxon>Cryptosporangiaceae</taxon>
        <taxon>Cryptosporangium</taxon>
    </lineage>
</organism>
<evidence type="ECO:0000256" key="1">
    <source>
        <dbReference type="ARBA" id="ARBA00023015"/>
    </source>
</evidence>
<dbReference type="PANTHER" id="PTHR30055">
    <property type="entry name" value="HTH-TYPE TRANSCRIPTIONAL REGULATOR RUTR"/>
    <property type="match status" value="1"/>
</dbReference>
<dbReference type="InterPro" id="IPR050109">
    <property type="entry name" value="HTH-type_TetR-like_transc_reg"/>
</dbReference>
<dbReference type="InterPro" id="IPR001647">
    <property type="entry name" value="HTH_TetR"/>
</dbReference>
<dbReference type="EMBL" id="BAAAYN010000038">
    <property type="protein sequence ID" value="GAA3392691.1"/>
    <property type="molecule type" value="Genomic_DNA"/>
</dbReference>
<evidence type="ECO:0000313" key="7">
    <source>
        <dbReference type="EMBL" id="GAA3392691.1"/>
    </source>
</evidence>
<dbReference type="PROSITE" id="PS50977">
    <property type="entry name" value="HTH_TETR_2"/>
    <property type="match status" value="1"/>
</dbReference>
<evidence type="ECO:0000256" key="5">
    <source>
        <dbReference type="SAM" id="MobiDB-lite"/>
    </source>
</evidence>
<feature type="region of interest" description="Disordered" evidence="5">
    <location>
        <begin position="1"/>
        <end position="25"/>
    </location>
</feature>
<feature type="compositionally biased region" description="Low complexity" evidence="5">
    <location>
        <begin position="1"/>
        <end position="23"/>
    </location>
</feature>
<keyword evidence="1" id="KW-0805">Transcription regulation</keyword>
<evidence type="ECO:0000259" key="6">
    <source>
        <dbReference type="PROSITE" id="PS50977"/>
    </source>
</evidence>
<keyword evidence="8" id="KW-1185">Reference proteome</keyword>
<keyword evidence="3" id="KW-0804">Transcription</keyword>